<feature type="compositionally biased region" description="Basic and acidic residues" evidence="1">
    <location>
        <begin position="1041"/>
        <end position="1056"/>
    </location>
</feature>
<dbReference type="Proteomes" id="UP000799440">
    <property type="component" value="Unassembled WGS sequence"/>
</dbReference>
<proteinExistence type="predicted"/>
<feature type="compositionally biased region" description="Basic and acidic residues" evidence="1">
    <location>
        <begin position="1221"/>
        <end position="1269"/>
    </location>
</feature>
<feature type="compositionally biased region" description="Low complexity" evidence="1">
    <location>
        <begin position="1099"/>
        <end position="1110"/>
    </location>
</feature>
<name>A0A6A6UYG2_9PLEO</name>
<keyword evidence="4" id="KW-1185">Reference proteome</keyword>
<feature type="compositionally biased region" description="Basic and acidic residues" evidence="1">
    <location>
        <begin position="1011"/>
        <end position="1024"/>
    </location>
</feature>
<feature type="region of interest" description="Disordered" evidence="1">
    <location>
        <begin position="1221"/>
        <end position="1270"/>
    </location>
</feature>
<gene>
    <name evidence="3" type="ORF">M011DRAFT_481730</name>
</gene>
<accession>A0A6A6UYG2</accession>
<feature type="compositionally biased region" description="Polar residues" evidence="1">
    <location>
        <begin position="885"/>
        <end position="897"/>
    </location>
</feature>
<feature type="compositionally biased region" description="Low complexity" evidence="1">
    <location>
        <begin position="824"/>
        <end position="835"/>
    </location>
</feature>
<dbReference type="InterPro" id="IPR015919">
    <property type="entry name" value="Cadherin-like_sf"/>
</dbReference>
<dbReference type="CDD" id="cd04301">
    <property type="entry name" value="NAT_SF"/>
    <property type="match status" value="1"/>
</dbReference>
<evidence type="ECO:0000256" key="1">
    <source>
        <dbReference type="SAM" id="MobiDB-lite"/>
    </source>
</evidence>
<evidence type="ECO:0000259" key="2">
    <source>
        <dbReference type="SMART" id="SM00736"/>
    </source>
</evidence>
<feature type="compositionally biased region" description="Basic and acidic residues" evidence="1">
    <location>
        <begin position="575"/>
        <end position="597"/>
    </location>
</feature>
<reference evidence="3" key="1">
    <citation type="journal article" date="2020" name="Stud. Mycol.">
        <title>101 Dothideomycetes genomes: a test case for predicting lifestyles and emergence of pathogens.</title>
        <authorList>
            <person name="Haridas S."/>
            <person name="Albert R."/>
            <person name="Binder M."/>
            <person name="Bloem J."/>
            <person name="Labutti K."/>
            <person name="Salamov A."/>
            <person name="Andreopoulos B."/>
            <person name="Baker S."/>
            <person name="Barry K."/>
            <person name="Bills G."/>
            <person name="Bluhm B."/>
            <person name="Cannon C."/>
            <person name="Castanera R."/>
            <person name="Culley D."/>
            <person name="Daum C."/>
            <person name="Ezra D."/>
            <person name="Gonzalez J."/>
            <person name="Henrissat B."/>
            <person name="Kuo A."/>
            <person name="Liang C."/>
            <person name="Lipzen A."/>
            <person name="Lutzoni F."/>
            <person name="Magnuson J."/>
            <person name="Mondo S."/>
            <person name="Nolan M."/>
            <person name="Ohm R."/>
            <person name="Pangilinan J."/>
            <person name="Park H.-J."/>
            <person name="Ramirez L."/>
            <person name="Alfaro M."/>
            <person name="Sun H."/>
            <person name="Tritt A."/>
            <person name="Yoshinaga Y."/>
            <person name="Zwiers L.-H."/>
            <person name="Turgeon B."/>
            <person name="Goodwin S."/>
            <person name="Spatafora J."/>
            <person name="Crous P."/>
            <person name="Grigoriev I."/>
        </authorList>
    </citation>
    <scope>NUCLEOTIDE SEQUENCE</scope>
    <source>
        <strain evidence="3">CBS 119925</strain>
    </source>
</reference>
<feature type="domain" description="Dystroglycan-type cadherin-like" evidence="2">
    <location>
        <begin position="211"/>
        <end position="319"/>
    </location>
</feature>
<feature type="compositionally biased region" description="Basic and acidic residues" evidence="1">
    <location>
        <begin position="922"/>
        <end position="935"/>
    </location>
</feature>
<feature type="compositionally biased region" description="Polar residues" evidence="1">
    <location>
        <begin position="1087"/>
        <end position="1098"/>
    </location>
</feature>
<evidence type="ECO:0000313" key="4">
    <source>
        <dbReference type="Proteomes" id="UP000799440"/>
    </source>
</evidence>
<dbReference type="EMBL" id="MU006609">
    <property type="protein sequence ID" value="KAF2742440.1"/>
    <property type="molecule type" value="Genomic_DNA"/>
</dbReference>
<feature type="region of interest" description="Disordered" evidence="1">
    <location>
        <begin position="489"/>
        <end position="513"/>
    </location>
</feature>
<dbReference type="InterPro" id="IPR006644">
    <property type="entry name" value="Cadg"/>
</dbReference>
<dbReference type="Pfam" id="PF05345">
    <property type="entry name" value="He_PIG"/>
    <property type="match status" value="2"/>
</dbReference>
<dbReference type="SUPFAM" id="SSF49313">
    <property type="entry name" value="Cadherin-like"/>
    <property type="match status" value="3"/>
</dbReference>
<dbReference type="InterPro" id="IPR013783">
    <property type="entry name" value="Ig-like_fold"/>
</dbReference>
<feature type="compositionally biased region" description="Basic residues" evidence="1">
    <location>
        <begin position="706"/>
        <end position="717"/>
    </location>
</feature>
<dbReference type="Gene3D" id="3.40.630.30">
    <property type="match status" value="1"/>
</dbReference>
<dbReference type="OrthoDB" id="41532at2759"/>
<feature type="region of interest" description="Disordered" evidence="1">
    <location>
        <begin position="1011"/>
        <end position="1115"/>
    </location>
</feature>
<protein>
    <recommendedName>
        <fullName evidence="2">Dystroglycan-type cadherin-like domain-containing protein</fullName>
    </recommendedName>
</protein>
<sequence>MAAVTLLDSTSFQVVDLVSLSLKDRASVLQRVCKIERKTFPSSEALDFDSELRKKNSTMLLALEDGNPTEVCGYLVFVRMKKVALLHKVCVVESKRRQGVAKISWLLIFRRAEMAAHRLLAMRLPILMLLAPVLALSPQVNFPLSAQYPPVARVGEPFFFQFASSTFQSESGRLQYSLTGNPSWLSLHGENRTLHGTSRSKDVGEFAFSLTTAGEAGAVATLESKLLVTDVEAPAVKGNISEYLAEADSESQYHATLMDHTPLPTWISFDSDSLRFAGTTPSVDSPQIFDILLIALEKPNYAMASIHFSLVVSHHQLVFKPLEEKIIVPKGDEAKDIKKATADIPAWLEFDEDTLEVSGKPPSNMTSQEISITVEDVFGDVARYSILLITKSRVFGKEVGTLQITAGQRFEYTIPEAVLLDADANVSVDFGPLSQWLSFDSKARMISGTLPEDTDAQEVEAIITASASDGAVNESQMVPVVVSSAAAKHPEEGAAEGSLSLGDSDNKQQHHRKPEPGVIAGAVIGALLGSSILAAFAVILCRRKRKSKSYLSPRSPRTPRSPRKADISRPILLQDDWKTVDESMKPDLEKGDGDDTPTKVTPERPPQIKLDLAVDREISTSPVSSLGEGDSKILSSFHESPWGFNDQAGQSHRPHDSMKIPTAMARQKSETSETPSKRPRPITTIYRDPQAPTGLPVNRRLSGLGHGRRTSGSRRRSSYNSYSTISTSILSTVPSVHNRQHLGARHTTQLTTSLDKRCSIRVVSRNISSACTSLAEHRTVEEWRRSRYRRSTHDDVPDRRPIDERRQSYIRKRASAQSPFFGASSSRVSSASYESPLAARAEDETPSKPTPSPLARTRLATSDEDESLIVGRNILGSLRIRKPSDTPSVESSPTTFPGSLRKPPTPRKFTARHTVLPTTVTTRDRVSKRYQRLDTSRSSSPASRRSSVRAQALKSSLNSLTGTQIFEDAEMSSAYSTEDEEIAEYEKRTTIKPSYFPLPPLDVDRVRTSKVEGRAGAKQHDAKGKGLKKASQREPTPFLFSKEHGGKENEPYRMDHPPPVPPIEPATKPARTHVRSQSTAFPHFSAATLSTLPNPFTTAKSSSKDASQSSRTENNTAASLIRDLDGNVLNYALHEDPTIEELASKSIGLGASNGRIKSQVRRSRLVQQVSLSQDTESTSTRKSAAEQGNRKTVIQTYTPTRGDNTAGVGLGLNFSLLDDESRRAEEEGGHGERRGGSWLKLRNEAEEETKGKGKGMGEELWNRERKERSTWGSLKSKVLRREVDGSARGFWEGRDEGIRAFI</sequence>
<dbReference type="GO" id="GO:0005509">
    <property type="term" value="F:calcium ion binding"/>
    <property type="evidence" value="ECO:0007669"/>
    <property type="project" value="InterPro"/>
</dbReference>
<feature type="region of interest" description="Disordered" evidence="1">
    <location>
        <begin position="1166"/>
        <end position="1191"/>
    </location>
</feature>
<feature type="region of interest" description="Disordered" evidence="1">
    <location>
        <begin position="879"/>
        <end position="907"/>
    </location>
</feature>
<feature type="compositionally biased region" description="Low complexity" evidence="1">
    <location>
        <begin position="936"/>
        <end position="949"/>
    </location>
</feature>
<feature type="domain" description="Dystroglycan-type cadherin-like" evidence="2">
    <location>
        <begin position="394"/>
        <end position="491"/>
    </location>
</feature>
<feature type="region of interest" description="Disordered" evidence="1">
    <location>
        <begin position="787"/>
        <end position="863"/>
    </location>
</feature>
<evidence type="ECO:0000313" key="3">
    <source>
        <dbReference type="EMBL" id="KAF2742440.1"/>
    </source>
</evidence>
<organism evidence="3 4">
    <name type="scientific">Sporormia fimetaria CBS 119925</name>
    <dbReference type="NCBI Taxonomy" id="1340428"/>
    <lineage>
        <taxon>Eukaryota</taxon>
        <taxon>Fungi</taxon>
        <taxon>Dikarya</taxon>
        <taxon>Ascomycota</taxon>
        <taxon>Pezizomycotina</taxon>
        <taxon>Dothideomycetes</taxon>
        <taxon>Pleosporomycetidae</taxon>
        <taxon>Pleosporales</taxon>
        <taxon>Sporormiaceae</taxon>
        <taxon>Sporormia</taxon>
    </lineage>
</organism>
<dbReference type="GO" id="GO:0016020">
    <property type="term" value="C:membrane"/>
    <property type="evidence" value="ECO:0007669"/>
    <property type="project" value="InterPro"/>
</dbReference>
<feature type="region of interest" description="Disordered" evidence="1">
    <location>
        <begin position="922"/>
        <end position="950"/>
    </location>
</feature>
<feature type="compositionally biased region" description="Basic and acidic residues" evidence="1">
    <location>
        <begin position="787"/>
        <end position="807"/>
    </location>
</feature>
<feature type="compositionally biased region" description="Polar residues" evidence="1">
    <location>
        <begin position="1166"/>
        <end position="1182"/>
    </location>
</feature>
<dbReference type="Gene3D" id="2.60.40.10">
    <property type="entry name" value="Immunoglobulins"/>
    <property type="match status" value="3"/>
</dbReference>
<dbReference type="PANTHER" id="PTHR47542">
    <property type="entry name" value="ACYL-COA N-ACYLTRANSFERASES (NAT) SUPERFAMILY PROTEIN"/>
    <property type="match status" value="1"/>
</dbReference>
<dbReference type="PANTHER" id="PTHR47542:SF2">
    <property type="entry name" value="ACYL-COA N-ACYLTRANSFERASES (NAT) SUPERFAMILY PROTEIN"/>
    <property type="match status" value="1"/>
</dbReference>
<feature type="region of interest" description="Disordered" evidence="1">
    <location>
        <begin position="548"/>
        <end position="720"/>
    </location>
</feature>
<dbReference type="SMART" id="SM00736">
    <property type="entry name" value="CADG"/>
    <property type="match status" value="2"/>
</dbReference>